<feature type="region of interest" description="Disordered" evidence="1">
    <location>
        <begin position="241"/>
        <end position="291"/>
    </location>
</feature>
<dbReference type="VEuPathDB" id="PlasmoDB:PVPAM_000013400"/>
<evidence type="ECO:0000313" key="3">
    <source>
        <dbReference type="Proteomes" id="UP000196402"/>
    </source>
</evidence>
<feature type="compositionally biased region" description="Basic and acidic residues" evidence="1">
    <location>
        <begin position="155"/>
        <end position="174"/>
    </location>
</feature>
<feature type="compositionally biased region" description="Polar residues" evidence="1">
    <location>
        <begin position="121"/>
        <end position="134"/>
    </location>
</feature>
<proteinExistence type="predicted"/>
<dbReference type="VEuPathDB" id="PlasmoDB:PVW1_000007400"/>
<reference evidence="2 3" key="1">
    <citation type="submission" date="2016-07" db="EMBL/GenBank/DDBJ databases">
        <authorList>
            <consortium name="Pathogen Informatics"/>
        </authorList>
    </citation>
    <scope>NUCLEOTIDE SEQUENCE [LARGE SCALE GENOMIC DNA]</scope>
</reference>
<feature type="compositionally biased region" description="Polar residues" evidence="1">
    <location>
        <begin position="209"/>
        <end position="225"/>
    </location>
</feature>
<dbReference type="AlphaFoldDB" id="A0A1G4E545"/>
<sequence length="407" mass="44835">MTGWSRFMSSSFGNIQKLREVRCTSDYFSSKNDIVQQISKIIILPHPHFCRRCQVIKKDIISKNNELSHCYKYNSLRHELIDHEDIKEFIKKCPEVSECIRNDPSRAKKTTLPKDPKLQPCKNNNTCTTGTVSTEVAGKPKAQLETTSSGIIIQERPKQSEKNQKPDSAGELKYAEISAGTEPDKISLADTAGAPRKPPVPEDIEHFNKNGQGETSAQSSQALPHSTNVELDTLSNAPLKNTPILESQSSDHSPLFDLAEDTPKSASYEEQDIAGIPTGEQDDSQKITESQDQKDIVAVKENIAIADIDNITDDGRDVNVAVSVDESDGNKSLGSEVSDAPKIVNALSCNETSCIEEKDSQLVTNNDNILATLSYITDIIQNNKDHMIKASIPMGIVLLLTLLFKVN</sequence>
<protein>
    <submittedName>
        <fullName evidence="2">VIR protein</fullName>
    </submittedName>
</protein>
<dbReference type="Proteomes" id="UP000196402">
    <property type="component" value="Unassembled WGS sequence"/>
</dbReference>
<feature type="region of interest" description="Disordered" evidence="1">
    <location>
        <begin position="106"/>
        <end position="225"/>
    </location>
</feature>
<name>A0A1G4E545_PLAVI</name>
<dbReference type="EMBL" id="FLYH01000344">
    <property type="protein sequence ID" value="SCA60408.1"/>
    <property type="molecule type" value="Genomic_DNA"/>
</dbReference>
<evidence type="ECO:0000256" key="1">
    <source>
        <dbReference type="SAM" id="MobiDB-lite"/>
    </source>
</evidence>
<accession>A0A1G4E545</accession>
<feature type="compositionally biased region" description="Polar residues" evidence="1">
    <location>
        <begin position="241"/>
        <end position="252"/>
    </location>
</feature>
<feature type="compositionally biased region" description="Basic and acidic residues" evidence="1">
    <location>
        <begin position="106"/>
        <end position="117"/>
    </location>
</feature>
<organism evidence="2 3">
    <name type="scientific">Plasmodium vivax</name>
    <name type="common">malaria parasite P. vivax</name>
    <dbReference type="NCBI Taxonomy" id="5855"/>
    <lineage>
        <taxon>Eukaryota</taxon>
        <taxon>Sar</taxon>
        <taxon>Alveolata</taxon>
        <taxon>Apicomplexa</taxon>
        <taxon>Aconoidasida</taxon>
        <taxon>Haemosporida</taxon>
        <taxon>Plasmodiidae</taxon>
        <taxon>Plasmodium</taxon>
        <taxon>Plasmodium (Plasmodium)</taxon>
    </lineage>
</organism>
<gene>
    <name evidence="2" type="ORF">PVT01_000105500</name>
</gene>
<evidence type="ECO:0000313" key="2">
    <source>
        <dbReference type="EMBL" id="SCA60408.1"/>
    </source>
</evidence>
<dbReference type="VEuPathDB" id="PlasmoDB:PVP01_1472300"/>
<feature type="compositionally biased region" description="Basic and acidic residues" evidence="1">
    <location>
        <begin position="199"/>
        <end position="208"/>
    </location>
</feature>